<evidence type="ECO:0000313" key="1">
    <source>
        <dbReference type="EMBL" id="KAK3080841.1"/>
    </source>
</evidence>
<keyword evidence="2" id="KW-1185">Reference proteome</keyword>
<evidence type="ECO:0000313" key="2">
    <source>
        <dbReference type="Proteomes" id="UP001186974"/>
    </source>
</evidence>
<organism evidence="1 2">
    <name type="scientific">Coniosporium uncinatum</name>
    <dbReference type="NCBI Taxonomy" id="93489"/>
    <lineage>
        <taxon>Eukaryota</taxon>
        <taxon>Fungi</taxon>
        <taxon>Dikarya</taxon>
        <taxon>Ascomycota</taxon>
        <taxon>Pezizomycotina</taxon>
        <taxon>Dothideomycetes</taxon>
        <taxon>Dothideomycetes incertae sedis</taxon>
        <taxon>Coniosporium</taxon>
    </lineage>
</organism>
<name>A0ACC3DW77_9PEZI</name>
<proteinExistence type="predicted"/>
<gene>
    <name evidence="1" type="ORF">LTS18_012604</name>
</gene>
<comment type="caution">
    <text evidence="1">The sequence shown here is derived from an EMBL/GenBank/DDBJ whole genome shotgun (WGS) entry which is preliminary data.</text>
</comment>
<dbReference type="EMBL" id="JAWDJW010000380">
    <property type="protein sequence ID" value="KAK3080841.1"/>
    <property type="molecule type" value="Genomic_DNA"/>
</dbReference>
<protein>
    <submittedName>
        <fullName evidence="1">Uncharacterized protein</fullName>
    </submittedName>
</protein>
<reference evidence="1" key="1">
    <citation type="submission" date="2024-09" db="EMBL/GenBank/DDBJ databases">
        <title>Black Yeasts Isolated from many extreme environments.</title>
        <authorList>
            <person name="Coleine C."/>
            <person name="Stajich J.E."/>
            <person name="Selbmann L."/>
        </authorList>
    </citation>
    <scope>NUCLEOTIDE SEQUENCE</scope>
    <source>
        <strain evidence="1">CCFEE 5737</strain>
    </source>
</reference>
<accession>A0ACC3DW77</accession>
<sequence>MTIGCSIAKRSNTTSSHPGVSERSTSLLEKGTDVSRKQFDTGDGKEPVPAKRKRKVAFEDDEDECLAAKRLKPASEKSDWHTENAVDVEKEADKLRGTDDKVAKSSLPTKGDPLGTQNGRTTALNLILKSAAKQSRKRKMPLDCGSISIDDTRPAKRLATSLDPSSSSKEEQANDEFQKEPPPRRFKVEAKAHPSNSLLGLPRELQDMIFNQVYPVGKTLELTNRLATSGRTHSPGLFRVCRELYDITMPEFYNQNWFCLGHPASFYDTSDRPLWQTLEMIGRPEYLRLARGITICVPQLPNLSEDRMLAYGFLKPLSFSMNLLQMVGRTLQSITLKYSQIGSGDLSLHVWPRYHTYKGPWASAIEDSLGTDHVMVEVHSIYGWTRQQVSTKGFERESKLIMYDMLGAQGSYFDNGVSMPDWKTDLNLLFLQGRAARNARFATKMAQRLAMQRSFNS</sequence>
<dbReference type="Proteomes" id="UP001186974">
    <property type="component" value="Unassembled WGS sequence"/>
</dbReference>